<dbReference type="RefSeq" id="WP_018020965.1">
    <property type="nucleotide sequence ID" value="NZ_AQUX01000001.1"/>
</dbReference>
<dbReference type="STRING" id="558173.CDOO_08940"/>
<keyword evidence="3" id="KW-1185">Reference proteome</keyword>
<dbReference type="Proteomes" id="UP000029914">
    <property type="component" value="Chromosome"/>
</dbReference>
<gene>
    <name evidence="2" type="ORF">CDOO_08940</name>
</gene>
<feature type="transmembrane region" description="Helical" evidence="1">
    <location>
        <begin position="76"/>
        <end position="96"/>
    </location>
</feature>
<keyword evidence="1" id="KW-1133">Transmembrane helix</keyword>
<feature type="transmembrane region" description="Helical" evidence="1">
    <location>
        <begin position="164"/>
        <end position="188"/>
    </location>
</feature>
<evidence type="ECO:0000313" key="3">
    <source>
        <dbReference type="Proteomes" id="UP000029914"/>
    </source>
</evidence>
<evidence type="ECO:0000313" key="2">
    <source>
        <dbReference type="EMBL" id="AIT61374.1"/>
    </source>
</evidence>
<dbReference type="OrthoDB" id="3727474at2"/>
<feature type="transmembrane region" description="Helical" evidence="1">
    <location>
        <begin position="50"/>
        <end position="70"/>
    </location>
</feature>
<feature type="transmembrane region" description="Helical" evidence="1">
    <location>
        <begin position="131"/>
        <end position="152"/>
    </location>
</feature>
<name>A0A097IGY5_9CORY</name>
<dbReference type="HOGENOM" id="CLU_071288_0_0_11"/>
<sequence length="227" mass="25476">MTVAKNEPQLPEFLENPKRTDVVLMVLMGVIVVWGFAMIPLRGWLLNHPLAYDLLVGGYTSAVISGAYTSDGQGTWWVYLLANIVGAVKWVPIYWLMGLRWGHDFIDLSVQYMPRVKSFLRRFLGSKSRKSIAITAGLVPLAYLPGPVPANIVNAVLGLFRLPWWAVLAYNAACVALVNGVMMWLGYLHGDQVLAVIEVVNRYLLWITLGLLALVFFRAYRQANRAR</sequence>
<dbReference type="AlphaFoldDB" id="A0A097IGY5"/>
<dbReference type="EMBL" id="CP006764">
    <property type="protein sequence ID" value="AIT61374.1"/>
    <property type="molecule type" value="Genomic_DNA"/>
</dbReference>
<accession>A0A097IGY5</accession>
<dbReference type="KEGG" id="cdo:CDOO_08940"/>
<evidence type="ECO:0000256" key="1">
    <source>
        <dbReference type="SAM" id="Phobius"/>
    </source>
</evidence>
<reference evidence="2 3" key="1">
    <citation type="submission" date="2013-09" db="EMBL/GenBank/DDBJ databases">
        <title>Complete genome sequence of Corynebacterium doosanense CAU 212(T) (=DSM 45436(T)), isolated from activated sludge.</title>
        <authorList>
            <person name="Schaffert L."/>
            <person name="Albersmeier A."/>
            <person name="Kalinowski J."/>
            <person name="Ruckert C."/>
        </authorList>
    </citation>
    <scope>NUCLEOTIDE SEQUENCE [LARGE SCALE GENOMIC DNA]</scope>
    <source>
        <strain evidence="2 3">CAU 212</strain>
    </source>
</reference>
<keyword evidence="1" id="KW-0472">Membrane</keyword>
<protein>
    <submittedName>
        <fullName evidence="2">Membrane protein</fullName>
    </submittedName>
</protein>
<dbReference type="eggNOG" id="COG0586">
    <property type="taxonomic scope" value="Bacteria"/>
</dbReference>
<keyword evidence="1" id="KW-0812">Transmembrane</keyword>
<proteinExistence type="predicted"/>
<feature type="transmembrane region" description="Helical" evidence="1">
    <location>
        <begin position="200"/>
        <end position="220"/>
    </location>
</feature>
<feature type="transmembrane region" description="Helical" evidence="1">
    <location>
        <begin position="22"/>
        <end position="41"/>
    </location>
</feature>
<organism evidence="2 3">
    <name type="scientific">Corynebacterium doosanense CAU 212 = DSM 45436</name>
    <dbReference type="NCBI Taxonomy" id="558173"/>
    <lineage>
        <taxon>Bacteria</taxon>
        <taxon>Bacillati</taxon>
        <taxon>Actinomycetota</taxon>
        <taxon>Actinomycetes</taxon>
        <taxon>Mycobacteriales</taxon>
        <taxon>Corynebacteriaceae</taxon>
        <taxon>Corynebacterium</taxon>
    </lineage>
</organism>